<protein>
    <submittedName>
        <fullName evidence="3">DNA-binding response regulator</fullName>
    </submittedName>
</protein>
<evidence type="ECO:0000313" key="5">
    <source>
        <dbReference type="EMBL" id="HAB6073484.1"/>
    </source>
</evidence>
<reference evidence="3" key="1">
    <citation type="journal article" date="2018" name="Genome Biol.">
        <title>SKESA: strategic k-mer extension for scrupulous assemblies.</title>
        <authorList>
            <person name="Souvorov A."/>
            <person name="Agarwala R."/>
            <person name="Lipman D.J."/>
        </authorList>
    </citation>
    <scope>NUCLEOTIDE SEQUENCE</scope>
    <source>
        <strain evidence="3">Salmonella enterica</strain>
    </source>
</reference>
<evidence type="ECO:0000256" key="1">
    <source>
        <dbReference type="ARBA" id="ARBA00023125"/>
    </source>
</evidence>
<dbReference type="InterPro" id="IPR016032">
    <property type="entry name" value="Sig_transdc_resp-reg_C-effctor"/>
</dbReference>
<proteinExistence type="predicted"/>
<evidence type="ECO:0000259" key="2">
    <source>
        <dbReference type="SMART" id="SM00421"/>
    </source>
</evidence>
<dbReference type="GO" id="GO:0006355">
    <property type="term" value="P:regulation of DNA-templated transcription"/>
    <property type="evidence" value="ECO:0007669"/>
    <property type="project" value="InterPro"/>
</dbReference>
<name>A0A3V9QAW1_SALET</name>
<evidence type="ECO:0000313" key="4">
    <source>
        <dbReference type="EMBL" id="HAB6073052.1"/>
    </source>
</evidence>
<dbReference type="SUPFAM" id="SSF46894">
    <property type="entry name" value="C-terminal effector domain of the bipartite response regulators"/>
    <property type="match status" value="1"/>
</dbReference>
<dbReference type="RefSeq" id="WP_000134734.1">
    <property type="nucleotide sequence ID" value="NZ_LSZD01000190.1"/>
</dbReference>
<dbReference type="EMBL" id="DAAHHH010000053">
    <property type="protein sequence ID" value="HAB6073484.1"/>
    <property type="molecule type" value="Genomic_DNA"/>
</dbReference>
<evidence type="ECO:0000313" key="3">
    <source>
        <dbReference type="EMBL" id="HAB2340731.1"/>
    </source>
</evidence>
<gene>
    <name evidence="3" type="ORF">GB336_21635</name>
    <name evidence="4" type="ORF">GB359_20590</name>
    <name evidence="5" type="ORF">GB359_23035</name>
</gene>
<accession>A0A3V9QAW1</accession>
<reference evidence="3" key="2">
    <citation type="submission" date="2019-10" db="EMBL/GenBank/DDBJ databases">
        <authorList>
            <consortium name="NCBI Pathogen Detection Project"/>
        </authorList>
    </citation>
    <scope>NUCLEOTIDE SEQUENCE</scope>
    <source>
        <strain evidence="3">Salmonella enterica</strain>
    </source>
</reference>
<sequence>MTEHDAIRISQLHQIFPEVQLTERQKDIAVMYVIGCTVEEIASEKGITTDGVMYHLNLVKRAVGSATLAGVRTIAFLRMMAIVLTRES</sequence>
<dbReference type="EMBL" id="DAAHHH010000025">
    <property type="protein sequence ID" value="HAB6073052.1"/>
    <property type="molecule type" value="Genomic_DNA"/>
</dbReference>
<dbReference type="Gene3D" id="1.10.10.10">
    <property type="entry name" value="Winged helix-like DNA-binding domain superfamily/Winged helix DNA-binding domain"/>
    <property type="match status" value="1"/>
</dbReference>
<organism evidence="3">
    <name type="scientific">Salmonella enterica I</name>
    <dbReference type="NCBI Taxonomy" id="59201"/>
    <lineage>
        <taxon>Bacteria</taxon>
        <taxon>Pseudomonadati</taxon>
        <taxon>Pseudomonadota</taxon>
        <taxon>Gammaproteobacteria</taxon>
        <taxon>Enterobacterales</taxon>
        <taxon>Enterobacteriaceae</taxon>
        <taxon>Salmonella</taxon>
    </lineage>
</organism>
<dbReference type="InterPro" id="IPR000792">
    <property type="entry name" value="Tscrpt_reg_LuxR_C"/>
</dbReference>
<dbReference type="InterPro" id="IPR036388">
    <property type="entry name" value="WH-like_DNA-bd_sf"/>
</dbReference>
<comment type="caution">
    <text evidence="3">The sequence shown here is derived from an EMBL/GenBank/DDBJ whole genome shotgun (WGS) entry which is preliminary data.</text>
</comment>
<feature type="domain" description="HTH luxR-type" evidence="2">
    <location>
        <begin position="18"/>
        <end position="75"/>
    </location>
</feature>
<dbReference type="GO" id="GO:0003677">
    <property type="term" value="F:DNA binding"/>
    <property type="evidence" value="ECO:0007669"/>
    <property type="project" value="UniProtKB-KW"/>
</dbReference>
<dbReference type="AlphaFoldDB" id="A0A3V9QAW1"/>
<keyword evidence="1 3" id="KW-0238">DNA-binding</keyword>
<dbReference type="EMBL" id="DAAGBF010000022">
    <property type="protein sequence ID" value="HAB2340731.1"/>
    <property type="molecule type" value="Genomic_DNA"/>
</dbReference>
<dbReference type="SMART" id="SM00421">
    <property type="entry name" value="HTH_LUXR"/>
    <property type="match status" value="1"/>
</dbReference>